<dbReference type="SUPFAM" id="SSF63882">
    <property type="entry name" value="MoeA N-terminal region -like"/>
    <property type="match status" value="1"/>
</dbReference>
<comment type="cofactor">
    <cofactor evidence="1">
        <name>Mg(2+)</name>
        <dbReference type="ChEBI" id="CHEBI:18420"/>
    </cofactor>
</comment>
<dbReference type="Proteomes" id="UP000239772">
    <property type="component" value="Unassembled WGS sequence"/>
</dbReference>
<dbReference type="PANTHER" id="PTHR10192:SF5">
    <property type="entry name" value="GEPHYRIN"/>
    <property type="match status" value="1"/>
</dbReference>
<dbReference type="Gene3D" id="2.40.340.10">
    <property type="entry name" value="MoeA, C-terminal, domain IV"/>
    <property type="match status" value="1"/>
</dbReference>
<feature type="domain" description="MoeA N-terminal and linker" evidence="3">
    <location>
        <begin position="36"/>
        <end position="181"/>
    </location>
</feature>
<dbReference type="UniPathway" id="UPA00344"/>
<feature type="region of interest" description="Disordered" evidence="2">
    <location>
        <begin position="216"/>
        <end position="242"/>
    </location>
</feature>
<dbReference type="SUPFAM" id="SSF63867">
    <property type="entry name" value="MoeA C-terminal domain-like"/>
    <property type="match status" value="1"/>
</dbReference>
<dbReference type="EC" id="2.10.1.1" evidence="1"/>
<evidence type="ECO:0000313" key="5">
    <source>
        <dbReference type="Proteomes" id="UP000239772"/>
    </source>
</evidence>
<dbReference type="GO" id="GO:0006777">
    <property type="term" value="P:Mo-molybdopterin cofactor biosynthetic process"/>
    <property type="evidence" value="ECO:0007669"/>
    <property type="project" value="UniProtKB-UniRule"/>
</dbReference>
<comment type="similarity">
    <text evidence="1">Belongs to the MoeA family.</text>
</comment>
<evidence type="ECO:0000259" key="3">
    <source>
        <dbReference type="Pfam" id="PF03453"/>
    </source>
</evidence>
<dbReference type="GO" id="GO:0046872">
    <property type="term" value="F:metal ion binding"/>
    <property type="evidence" value="ECO:0007669"/>
    <property type="project" value="UniProtKB-UniRule"/>
</dbReference>
<feature type="region of interest" description="Disordered" evidence="2">
    <location>
        <begin position="1"/>
        <end position="30"/>
    </location>
</feature>
<dbReference type="InterPro" id="IPR005110">
    <property type="entry name" value="MoeA_linker/N"/>
</dbReference>
<dbReference type="InterPro" id="IPR038987">
    <property type="entry name" value="MoeA-like"/>
</dbReference>
<name>A0A2T1HM61_9HYPH</name>
<comment type="catalytic activity">
    <reaction evidence="1">
        <text>adenylyl-molybdopterin + molybdate = Mo-molybdopterin + AMP + H(+)</text>
        <dbReference type="Rhea" id="RHEA:35047"/>
        <dbReference type="ChEBI" id="CHEBI:15378"/>
        <dbReference type="ChEBI" id="CHEBI:36264"/>
        <dbReference type="ChEBI" id="CHEBI:62727"/>
        <dbReference type="ChEBI" id="CHEBI:71302"/>
        <dbReference type="ChEBI" id="CHEBI:456215"/>
    </reaction>
</comment>
<keyword evidence="1" id="KW-0460">Magnesium</keyword>
<organism evidence="4 5">
    <name type="scientific">Alsobacter soli</name>
    <dbReference type="NCBI Taxonomy" id="2109933"/>
    <lineage>
        <taxon>Bacteria</taxon>
        <taxon>Pseudomonadati</taxon>
        <taxon>Pseudomonadota</taxon>
        <taxon>Alphaproteobacteria</taxon>
        <taxon>Hyphomicrobiales</taxon>
        <taxon>Alsobacteraceae</taxon>
        <taxon>Alsobacter</taxon>
    </lineage>
</organism>
<comment type="caution">
    <text evidence="4">The sequence shown here is derived from an EMBL/GenBank/DDBJ whole genome shotgun (WGS) entry which is preliminary data.</text>
</comment>
<comment type="function">
    <text evidence="1">Catalyzes the insertion of molybdate into adenylated molybdopterin with the concomitant release of AMP.</text>
</comment>
<evidence type="ECO:0000313" key="4">
    <source>
        <dbReference type="EMBL" id="PSC02718.1"/>
    </source>
</evidence>
<gene>
    <name evidence="4" type="ORF">SLNSH_22605</name>
</gene>
<sequence length="395" mass="39533">MATSPRSFPTASCGDLMRAGAAPPNRRPSTVTRLTPLATALDRLGAQAPLAKPARIPVDQALGAALAEDVVAEAPVPGHAFALRDGWAVVAAETVGASGYSPAFLSAAPALVAAGEPLPPGTDAVLPLSAVDPDGVPACVETAAPWEGARRAGGEVQSTAVLARKSQRVTRALVAALQAAGVGNVAVRNPCVAFAPDLEPVTRSVVAWLVGPSASGALDRKPSPLSLSRPAGEGDAGEAGEGGAREAGAAVLIAPWRPLQPEEPGLLCEALALAPGEATWIAIVDGRAVVRIPPVFGAAVAVTLALLSPALARLAGAQAAEPSRSLPLGRKIASRVGWSELALLGVDDERWTPLAVGDVTISTLARAAAWALVPPESEGAPAGASLAAHLFGADP</sequence>
<keyword evidence="5" id="KW-1185">Reference proteome</keyword>
<keyword evidence="1" id="KW-0479">Metal-binding</keyword>
<keyword evidence="1" id="KW-0501">Molybdenum cofactor biosynthesis</keyword>
<dbReference type="AlphaFoldDB" id="A0A2T1HM61"/>
<dbReference type="InterPro" id="IPR036135">
    <property type="entry name" value="MoeA_linker/N_sf"/>
</dbReference>
<comment type="pathway">
    <text evidence="1">Cofactor biosynthesis; molybdopterin biosynthesis.</text>
</comment>
<dbReference type="Gene3D" id="3.90.105.10">
    <property type="entry name" value="Molybdopterin biosynthesis moea protein, domain 2"/>
    <property type="match status" value="1"/>
</dbReference>
<reference evidence="5" key="1">
    <citation type="submission" date="2018-03" db="EMBL/GenBank/DDBJ databases">
        <authorList>
            <person name="Sun L."/>
            <person name="Liu H."/>
            <person name="Chen W."/>
            <person name="Huang K."/>
            <person name="Liu W."/>
            <person name="Gao X."/>
        </authorList>
    </citation>
    <scope>NUCLEOTIDE SEQUENCE [LARGE SCALE GENOMIC DNA]</scope>
    <source>
        <strain evidence="5">SH9</strain>
    </source>
</reference>
<dbReference type="GO" id="GO:0061599">
    <property type="term" value="F:molybdopterin molybdotransferase activity"/>
    <property type="evidence" value="ECO:0007669"/>
    <property type="project" value="UniProtKB-UniRule"/>
</dbReference>
<accession>A0A2T1HM61</accession>
<evidence type="ECO:0000256" key="2">
    <source>
        <dbReference type="SAM" id="MobiDB-lite"/>
    </source>
</evidence>
<dbReference type="InterPro" id="IPR036688">
    <property type="entry name" value="MoeA_C_domain_IV_sf"/>
</dbReference>
<keyword evidence="1" id="KW-0808">Transferase</keyword>
<dbReference type="Pfam" id="PF03453">
    <property type="entry name" value="MoeA_N"/>
    <property type="match status" value="1"/>
</dbReference>
<keyword evidence="1" id="KW-0500">Molybdenum</keyword>
<dbReference type="GO" id="GO:0005737">
    <property type="term" value="C:cytoplasm"/>
    <property type="evidence" value="ECO:0007669"/>
    <property type="project" value="TreeGrafter"/>
</dbReference>
<feature type="compositionally biased region" description="Polar residues" evidence="2">
    <location>
        <begin position="1"/>
        <end position="10"/>
    </location>
</feature>
<proteinExistence type="inferred from homology"/>
<dbReference type="Gene3D" id="2.170.190.11">
    <property type="entry name" value="Molybdopterin biosynthesis moea protein, domain 3"/>
    <property type="match status" value="1"/>
</dbReference>
<dbReference type="EMBL" id="PVZS01000040">
    <property type="protein sequence ID" value="PSC02718.1"/>
    <property type="molecule type" value="Genomic_DNA"/>
</dbReference>
<evidence type="ECO:0000256" key="1">
    <source>
        <dbReference type="RuleBase" id="RU365090"/>
    </source>
</evidence>
<protein>
    <recommendedName>
        <fullName evidence="1">Molybdopterin molybdenumtransferase</fullName>
        <ecNumber evidence="1">2.10.1.1</ecNumber>
    </recommendedName>
</protein>
<dbReference type="PANTHER" id="PTHR10192">
    <property type="entry name" value="MOLYBDOPTERIN BIOSYNTHESIS PROTEIN"/>
    <property type="match status" value="1"/>
</dbReference>